<evidence type="ECO:0000313" key="2">
    <source>
        <dbReference type="EMBL" id="QHT05293.1"/>
    </source>
</evidence>
<dbReference type="EMBL" id="MN739452">
    <property type="protein sequence ID" value="QHT05293.1"/>
    <property type="molecule type" value="Genomic_DNA"/>
</dbReference>
<accession>A0A6C0CLX7</accession>
<dbReference type="AlphaFoldDB" id="A0A6C0CLX7"/>
<feature type="compositionally biased region" description="Basic residues" evidence="1">
    <location>
        <begin position="31"/>
        <end position="44"/>
    </location>
</feature>
<organism evidence="2">
    <name type="scientific">viral metagenome</name>
    <dbReference type="NCBI Taxonomy" id="1070528"/>
    <lineage>
        <taxon>unclassified sequences</taxon>
        <taxon>metagenomes</taxon>
        <taxon>organismal metagenomes</taxon>
    </lineage>
</organism>
<proteinExistence type="predicted"/>
<feature type="compositionally biased region" description="Low complexity" evidence="1">
    <location>
        <begin position="110"/>
        <end position="122"/>
    </location>
</feature>
<feature type="compositionally biased region" description="Polar residues" evidence="1">
    <location>
        <begin position="126"/>
        <end position="135"/>
    </location>
</feature>
<protein>
    <submittedName>
        <fullName evidence="2">Uncharacterized protein</fullName>
    </submittedName>
</protein>
<reference evidence="2" key="1">
    <citation type="journal article" date="2020" name="Nature">
        <title>Giant virus diversity and host interactions through global metagenomics.</title>
        <authorList>
            <person name="Schulz F."/>
            <person name="Roux S."/>
            <person name="Paez-Espino D."/>
            <person name="Jungbluth S."/>
            <person name="Walsh D.A."/>
            <person name="Denef V.J."/>
            <person name="McMahon K.D."/>
            <person name="Konstantinidis K.T."/>
            <person name="Eloe-Fadrosh E.A."/>
            <person name="Kyrpides N.C."/>
            <person name="Woyke T."/>
        </authorList>
    </citation>
    <scope>NUCLEOTIDE SEQUENCE</scope>
    <source>
        <strain evidence="2">GVMAG-M-3300021375-17</strain>
    </source>
</reference>
<feature type="region of interest" description="Disordered" evidence="1">
    <location>
        <begin position="31"/>
        <end position="170"/>
    </location>
</feature>
<evidence type="ECO:0000256" key="1">
    <source>
        <dbReference type="SAM" id="MobiDB-lite"/>
    </source>
</evidence>
<sequence length="170" mass="19334">MVNKTPKREKKGSACIKIKNVKKNCTFPCRKVKGKKSTGKKKCRSIFSKHQTAVNPDTNRTIYKPRTKKNKKSNKKGNKKTSRSKEPLEKQEEVTVKENEVDEKLEAVPNTENELNETSNTEKPNVFQSTYNSVSEYLGNSPANDDISQEPIVKTDKSLNMETPEINTEK</sequence>
<feature type="compositionally biased region" description="Polar residues" evidence="1">
    <location>
        <begin position="48"/>
        <end position="61"/>
    </location>
</feature>
<feature type="compositionally biased region" description="Basic and acidic residues" evidence="1">
    <location>
        <begin position="83"/>
        <end position="106"/>
    </location>
</feature>
<name>A0A6C0CLX7_9ZZZZ</name>
<feature type="compositionally biased region" description="Basic residues" evidence="1">
    <location>
        <begin position="63"/>
        <end position="82"/>
    </location>
</feature>